<proteinExistence type="predicted"/>
<reference evidence="2" key="1">
    <citation type="submission" date="2016-11" db="UniProtKB">
        <authorList>
            <consortium name="WormBaseParasite"/>
        </authorList>
    </citation>
    <scope>IDENTIFICATION</scope>
</reference>
<keyword evidence="1" id="KW-1185">Reference proteome</keyword>
<dbReference type="Proteomes" id="UP000095283">
    <property type="component" value="Unplaced"/>
</dbReference>
<organism evidence="1 2">
    <name type="scientific">Heterorhabditis bacteriophora</name>
    <name type="common">Entomopathogenic nematode worm</name>
    <dbReference type="NCBI Taxonomy" id="37862"/>
    <lineage>
        <taxon>Eukaryota</taxon>
        <taxon>Metazoa</taxon>
        <taxon>Ecdysozoa</taxon>
        <taxon>Nematoda</taxon>
        <taxon>Chromadorea</taxon>
        <taxon>Rhabditida</taxon>
        <taxon>Rhabditina</taxon>
        <taxon>Rhabditomorpha</taxon>
        <taxon>Strongyloidea</taxon>
        <taxon>Heterorhabditidae</taxon>
        <taxon>Heterorhabditis</taxon>
    </lineage>
</organism>
<name>A0A1I7X1E2_HETBA</name>
<sequence length="228" mass="26629">MSQYISARNLACDVDNYGLGKLRWAGVISAILKKSTQLSAQFQPKMTRGMDITGNCVSIPLADDVLLHPYRSYQYCFVSPMITPAFFIALFFTSAEVIFDPCKEYYEYVCRNLHPEKTVELEPYNFLFDFYQGPQLTRLVEVQRTLVELSKIDQINIVEEQLMNIELKRNPELLYEEKKHLVTLLHNSSVWFGFVDYTDVLYYELAKSAYDKEFKRLSSLTSRQVYLK</sequence>
<evidence type="ECO:0000313" key="2">
    <source>
        <dbReference type="WBParaSite" id="Hba_11250"/>
    </source>
</evidence>
<dbReference type="WBParaSite" id="Hba_11250">
    <property type="protein sequence ID" value="Hba_11250"/>
    <property type="gene ID" value="Hba_11250"/>
</dbReference>
<dbReference type="AlphaFoldDB" id="A0A1I7X1E2"/>
<protein>
    <submittedName>
        <fullName evidence="2">Uncharacterized protein</fullName>
    </submittedName>
</protein>
<accession>A0A1I7X1E2</accession>
<evidence type="ECO:0000313" key="1">
    <source>
        <dbReference type="Proteomes" id="UP000095283"/>
    </source>
</evidence>